<sequence>MVSITEIEADTEPDVLESDAQPPRYTVTETPTGYTEVELLRANLATVRRRAKIFINDLQLMLATIRSREREATMRRAERFLHRRLTYQRNNIFLTWRTYVRQERAYQARRTYLLRMWEISQRYQTAIVLRRGFDAWRRNAWQNQRLRLEARRLADFDEFSSRMQTRLQTIRELEEQLGEITAPSIPGRNEGAQTPSSQSSAQPLGLGEPLAPSTPSGNERALTAVSPAVQTVLPLTLPSTVSPAESQTSASSTPTSTPPVAIREDLARVQAILSAFILSAFVLLLIWVSIFGDERAKMHTEVVDGIALVITMIEKNRRRRVSEECTALPAGSFRLIFVGAIGLGLFAVLILLRWNRRDPDEQGGGGGGDDDDQYHGNDDDDDAALPPPPKPRKGHRSVHQRRDEQGRFY</sequence>
<evidence type="ECO:0000256" key="2">
    <source>
        <dbReference type="SAM" id="Phobius"/>
    </source>
</evidence>
<evidence type="ECO:0000256" key="1">
    <source>
        <dbReference type="SAM" id="MobiDB-lite"/>
    </source>
</evidence>
<dbReference type="InParanoid" id="C1EJR1"/>
<reference evidence="3 4" key="1">
    <citation type="journal article" date="2009" name="Science">
        <title>Green evolution and dynamic adaptations revealed by genomes of the marine picoeukaryotes Micromonas.</title>
        <authorList>
            <person name="Worden A.Z."/>
            <person name="Lee J.H."/>
            <person name="Mock T."/>
            <person name="Rouze P."/>
            <person name="Simmons M.P."/>
            <person name="Aerts A.L."/>
            <person name="Allen A.E."/>
            <person name="Cuvelier M.L."/>
            <person name="Derelle E."/>
            <person name="Everett M.V."/>
            <person name="Foulon E."/>
            <person name="Grimwood J."/>
            <person name="Gundlach H."/>
            <person name="Henrissat B."/>
            <person name="Napoli C."/>
            <person name="McDonald S.M."/>
            <person name="Parker M.S."/>
            <person name="Rombauts S."/>
            <person name="Salamov A."/>
            <person name="Von Dassow P."/>
            <person name="Badger J.H."/>
            <person name="Coutinho P.M."/>
            <person name="Demir E."/>
            <person name="Dubchak I."/>
            <person name="Gentemann C."/>
            <person name="Eikrem W."/>
            <person name="Gready J.E."/>
            <person name="John U."/>
            <person name="Lanier W."/>
            <person name="Lindquist E.A."/>
            <person name="Lucas S."/>
            <person name="Mayer K.F."/>
            <person name="Moreau H."/>
            <person name="Not F."/>
            <person name="Otillar R."/>
            <person name="Panaud O."/>
            <person name="Pangilinan J."/>
            <person name="Paulsen I."/>
            <person name="Piegu B."/>
            <person name="Poliakov A."/>
            <person name="Robbens S."/>
            <person name="Schmutz J."/>
            <person name="Toulza E."/>
            <person name="Wyss T."/>
            <person name="Zelensky A."/>
            <person name="Zhou K."/>
            <person name="Armbrust E.V."/>
            <person name="Bhattacharya D."/>
            <person name="Goodenough U.W."/>
            <person name="Van de Peer Y."/>
            <person name="Grigoriev I.V."/>
        </authorList>
    </citation>
    <scope>NUCLEOTIDE SEQUENCE [LARGE SCALE GENOMIC DNA]</scope>
    <source>
        <strain evidence="4">RCC299 / NOUM17</strain>
    </source>
</reference>
<feature type="compositionally biased region" description="Acidic residues" evidence="1">
    <location>
        <begin position="368"/>
        <end position="383"/>
    </location>
</feature>
<keyword evidence="2" id="KW-0812">Transmembrane</keyword>
<feature type="compositionally biased region" description="Basic and acidic residues" evidence="1">
    <location>
        <begin position="400"/>
        <end position="409"/>
    </location>
</feature>
<proteinExistence type="predicted"/>
<feature type="compositionally biased region" description="Low complexity" evidence="1">
    <location>
        <begin position="192"/>
        <end position="203"/>
    </location>
</feature>
<keyword evidence="2" id="KW-0472">Membrane</keyword>
<dbReference type="GeneID" id="8249910"/>
<keyword evidence="2" id="KW-1133">Transmembrane helix</keyword>
<keyword evidence="4" id="KW-1185">Reference proteome</keyword>
<evidence type="ECO:0000313" key="4">
    <source>
        <dbReference type="Proteomes" id="UP000002009"/>
    </source>
</evidence>
<feature type="compositionally biased region" description="Low complexity" evidence="1">
    <location>
        <begin position="242"/>
        <end position="259"/>
    </location>
</feature>
<protein>
    <submittedName>
        <fullName evidence="3">Uncharacterized protein</fullName>
    </submittedName>
</protein>
<name>C1EJR1_MICCC</name>
<dbReference type="Proteomes" id="UP000002009">
    <property type="component" value="Chromosome 17"/>
</dbReference>
<gene>
    <name evidence="3" type="ORF">MICPUN_65032</name>
</gene>
<feature type="region of interest" description="Disordered" evidence="1">
    <location>
        <begin position="179"/>
        <end position="220"/>
    </location>
</feature>
<evidence type="ECO:0000313" key="3">
    <source>
        <dbReference type="EMBL" id="ACO68270.1"/>
    </source>
</evidence>
<dbReference type="EMBL" id="CP001335">
    <property type="protein sequence ID" value="ACO68270.1"/>
    <property type="molecule type" value="Genomic_DNA"/>
</dbReference>
<dbReference type="KEGG" id="mis:MICPUN_65032"/>
<feature type="region of interest" description="Disordered" evidence="1">
    <location>
        <begin position="240"/>
        <end position="259"/>
    </location>
</feature>
<dbReference type="RefSeq" id="XP_002507012.1">
    <property type="nucleotide sequence ID" value="XM_002506966.1"/>
</dbReference>
<feature type="transmembrane region" description="Helical" evidence="2">
    <location>
        <begin position="333"/>
        <end position="352"/>
    </location>
</feature>
<dbReference type="AlphaFoldDB" id="C1EJR1"/>
<organism evidence="3 4">
    <name type="scientific">Micromonas commoda (strain RCC299 / NOUM17 / CCMP2709)</name>
    <name type="common">Picoplanktonic green alga</name>
    <dbReference type="NCBI Taxonomy" id="296587"/>
    <lineage>
        <taxon>Eukaryota</taxon>
        <taxon>Viridiplantae</taxon>
        <taxon>Chlorophyta</taxon>
        <taxon>Mamiellophyceae</taxon>
        <taxon>Mamiellales</taxon>
        <taxon>Mamiellaceae</taxon>
        <taxon>Micromonas</taxon>
    </lineage>
</organism>
<feature type="transmembrane region" description="Helical" evidence="2">
    <location>
        <begin position="271"/>
        <end position="290"/>
    </location>
</feature>
<feature type="compositionally biased region" description="Basic residues" evidence="1">
    <location>
        <begin position="390"/>
        <end position="399"/>
    </location>
</feature>
<feature type="region of interest" description="Disordered" evidence="1">
    <location>
        <begin position="360"/>
        <end position="409"/>
    </location>
</feature>
<accession>C1EJR1</accession>